<comment type="similarity">
    <text evidence="7">Belongs to the ABC transporter superfamily. ABCB family. Heavy Metal importer (TC 3.A.1.210) subfamily.</text>
</comment>
<keyword evidence="11" id="KW-1185">Reference proteome</keyword>
<dbReference type="SMART" id="SM00382">
    <property type="entry name" value="AAA"/>
    <property type="match status" value="1"/>
</dbReference>
<evidence type="ECO:0000256" key="3">
    <source>
        <dbReference type="ARBA" id="ARBA00022741"/>
    </source>
</evidence>
<evidence type="ECO:0000256" key="5">
    <source>
        <dbReference type="ARBA" id="ARBA00022989"/>
    </source>
</evidence>
<dbReference type="Gene3D" id="3.40.50.300">
    <property type="entry name" value="P-loop containing nucleotide triphosphate hydrolases"/>
    <property type="match status" value="1"/>
</dbReference>
<feature type="transmembrane region" description="Helical" evidence="8">
    <location>
        <begin position="76"/>
        <end position="98"/>
    </location>
</feature>
<dbReference type="InterPro" id="IPR039421">
    <property type="entry name" value="Type_1_exporter"/>
</dbReference>
<dbReference type="SUPFAM" id="SSF52540">
    <property type="entry name" value="P-loop containing nucleoside triphosphate hydrolases"/>
    <property type="match status" value="1"/>
</dbReference>
<reference evidence="10" key="1">
    <citation type="submission" date="2021-06" db="EMBL/GenBank/DDBJ databases">
        <authorList>
            <person name="Kallberg Y."/>
            <person name="Tangrot J."/>
            <person name="Rosling A."/>
        </authorList>
    </citation>
    <scope>NUCLEOTIDE SEQUENCE</scope>
    <source>
        <strain evidence="10">FL966</strain>
    </source>
</reference>
<evidence type="ECO:0000313" key="10">
    <source>
        <dbReference type="EMBL" id="CAG8618967.1"/>
    </source>
</evidence>
<dbReference type="PANTHER" id="PTHR24221:SF654">
    <property type="entry name" value="ATP-BINDING CASSETTE SUB-FAMILY B MEMBER 6"/>
    <property type="match status" value="1"/>
</dbReference>
<dbReference type="Gene3D" id="1.20.1560.10">
    <property type="entry name" value="ABC transporter type 1, transmembrane domain"/>
    <property type="match status" value="1"/>
</dbReference>
<dbReference type="GO" id="GO:0016887">
    <property type="term" value="F:ATP hydrolysis activity"/>
    <property type="evidence" value="ECO:0007669"/>
    <property type="project" value="InterPro"/>
</dbReference>
<dbReference type="Pfam" id="PF00005">
    <property type="entry name" value="ABC_tran"/>
    <property type="match status" value="1"/>
</dbReference>
<dbReference type="OrthoDB" id="2399726at2759"/>
<dbReference type="Proteomes" id="UP000789759">
    <property type="component" value="Unassembled WGS sequence"/>
</dbReference>
<evidence type="ECO:0000256" key="7">
    <source>
        <dbReference type="ARBA" id="ARBA00024363"/>
    </source>
</evidence>
<dbReference type="GO" id="GO:0016020">
    <property type="term" value="C:membrane"/>
    <property type="evidence" value="ECO:0007669"/>
    <property type="project" value="UniProtKB-SubCell"/>
</dbReference>
<keyword evidence="3" id="KW-0547">Nucleotide-binding</keyword>
<dbReference type="InterPro" id="IPR003439">
    <property type="entry name" value="ABC_transporter-like_ATP-bd"/>
</dbReference>
<keyword evidence="4" id="KW-0067">ATP-binding</keyword>
<dbReference type="PROSITE" id="PS50893">
    <property type="entry name" value="ABC_TRANSPORTER_2"/>
    <property type="match status" value="1"/>
</dbReference>
<evidence type="ECO:0000256" key="2">
    <source>
        <dbReference type="ARBA" id="ARBA00022692"/>
    </source>
</evidence>
<protein>
    <submittedName>
        <fullName evidence="10">16700_t:CDS:1</fullName>
    </submittedName>
</protein>
<accession>A0A9N9D0V8</accession>
<dbReference type="InterPro" id="IPR003593">
    <property type="entry name" value="AAA+_ATPase"/>
</dbReference>
<feature type="domain" description="ABC transporter" evidence="9">
    <location>
        <begin position="174"/>
        <end position="412"/>
    </location>
</feature>
<dbReference type="AlphaFoldDB" id="A0A9N9D0V8"/>
<keyword evidence="2 8" id="KW-0812">Transmembrane</keyword>
<dbReference type="InterPro" id="IPR027417">
    <property type="entry name" value="P-loop_NTPase"/>
</dbReference>
<keyword evidence="5 8" id="KW-1133">Transmembrane helix</keyword>
<evidence type="ECO:0000259" key="9">
    <source>
        <dbReference type="PROSITE" id="PS50893"/>
    </source>
</evidence>
<dbReference type="PANTHER" id="PTHR24221">
    <property type="entry name" value="ATP-BINDING CASSETTE SUB-FAMILY B"/>
    <property type="match status" value="1"/>
</dbReference>
<proteinExistence type="inferred from homology"/>
<dbReference type="InterPro" id="IPR036640">
    <property type="entry name" value="ABC1_TM_sf"/>
</dbReference>
<dbReference type="SUPFAM" id="SSF90123">
    <property type="entry name" value="ABC transporter transmembrane region"/>
    <property type="match status" value="1"/>
</dbReference>
<name>A0A9N9D0V8_9GLOM</name>
<evidence type="ECO:0000256" key="6">
    <source>
        <dbReference type="ARBA" id="ARBA00023136"/>
    </source>
</evidence>
<sequence>MNFLFRKSSELGVEAKKRIEKDNEAIYEKINNLEYIKAVSGETYEKKKLFQRLDDTFRLNTEALLYRVLFEAVPNYVFIPNVPVSFIFLVLLLGPALMAGGINDPVFIAGHFTLYYFTALKLNSEINKLVDGITRLDELTNSLLVVKRSIAILNRPSPLALPAAAIYPWENGDITFEKVVFAYPQRTYQTILQNFSFCFQQGKSYGIAGRNGIGKSTITKTLLKLYPLQSGQILVNERNIQKIDTTSLHERICYQTNRPGFSRLTIAENVFYPHSYQEEDLNKLITAAQAVGIWEFIQQLPHQFHTLLEEGGREFSEGQKQQIAAMRIFVRDYDVYILDEILSNIHPMLKKTMLHNIFARIKGKTVIVIDHHYEIFQYLDYVYQFTAILREGRRSTDCKLLLAGKKKMTVPVEKATTNYVPAVAVRRRWRTLSGIIGRKGAGEVNGTPGGAVKCVDIGKNTKGAKAVNYSGPDIEARKRGEQNGLDTPLRLGSTLARVKLKGIDGDSHKHWSMWFNPTLRVEPYQGRCFGKRREIEWRLSGILGAAWPSSVRAVRRKERMTSGRHGPYALGDTHATMAATRLHEAGIASNRQSAMWR</sequence>
<comment type="caution">
    <text evidence="10">The sequence shown here is derived from an EMBL/GenBank/DDBJ whole genome shotgun (WGS) entry which is preliminary data.</text>
</comment>
<gene>
    <name evidence="10" type="ORF">CPELLU_LOCUS7822</name>
</gene>
<evidence type="ECO:0000256" key="8">
    <source>
        <dbReference type="SAM" id="Phobius"/>
    </source>
</evidence>
<dbReference type="GO" id="GO:0005524">
    <property type="term" value="F:ATP binding"/>
    <property type="evidence" value="ECO:0007669"/>
    <property type="project" value="UniProtKB-KW"/>
</dbReference>
<comment type="subcellular location">
    <subcellularLocation>
        <location evidence="1">Membrane</location>
        <topology evidence="1">Multi-pass membrane protein</topology>
    </subcellularLocation>
</comment>
<evidence type="ECO:0000256" key="1">
    <source>
        <dbReference type="ARBA" id="ARBA00004141"/>
    </source>
</evidence>
<evidence type="ECO:0000256" key="4">
    <source>
        <dbReference type="ARBA" id="ARBA00022840"/>
    </source>
</evidence>
<organism evidence="10 11">
    <name type="scientific">Cetraspora pellucida</name>
    <dbReference type="NCBI Taxonomy" id="1433469"/>
    <lineage>
        <taxon>Eukaryota</taxon>
        <taxon>Fungi</taxon>
        <taxon>Fungi incertae sedis</taxon>
        <taxon>Mucoromycota</taxon>
        <taxon>Glomeromycotina</taxon>
        <taxon>Glomeromycetes</taxon>
        <taxon>Diversisporales</taxon>
        <taxon>Gigasporaceae</taxon>
        <taxon>Cetraspora</taxon>
    </lineage>
</organism>
<keyword evidence="6 8" id="KW-0472">Membrane</keyword>
<evidence type="ECO:0000313" key="11">
    <source>
        <dbReference type="Proteomes" id="UP000789759"/>
    </source>
</evidence>
<dbReference type="EMBL" id="CAJVQA010005363">
    <property type="protein sequence ID" value="CAG8618967.1"/>
    <property type="molecule type" value="Genomic_DNA"/>
</dbReference>
<dbReference type="GO" id="GO:0034040">
    <property type="term" value="F:ATPase-coupled lipid transmembrane transporter activity"/>
    <property type="evidence" value="ECO:0007669"/>
    <property type="project" value="TreeGrafter"/>
</dbReference>